<reference evidence="3" key="1">
    <citation type="submission" date="2020-11" db="EMBL/GenBank/DDBJ databases">
        <authorList>
            <person name="Tran Van P."/>
        </authorList>
    </citation>
    <scope>NUCLEOTIDE SEQUENCE</scope>
</reference>
<feature type="compositionally biased region" description="Low complexity" evidence="1">
    <location>
        <begin position="32"/>
        <end position="56"/>
    </location>
</feature>
<proteinExistence type="predicted"/>
<sequence length="395" mass="42068">MALREEELEVSLAPGTAPLEEWKSPGAPPPSSHVSSNDPSSLPSSSPQPPQHHQFTTPPPASTTNTFTPPLPPSSSSGSFPPPPHPPISNPGGAPNGPFTPPLAPMPPPPHADRMGCPGGGPYSHPPHPHHHGPPPPGFNGHMMAPHFHGVPPPGHPPFGPGPPHMMHGPHMDRLEHGLQRSHQNLGFDVHLGWSFYLHLLAVFLVSLVCVGLGLQINWASHLGGDPTKHQRDVTGTESKTIANPWVSESENNGSKHHHHHQRRTPPSPSRGRVRRVPSGGHSRGYVAKVGSSNRGPDRRRSYPRTVDVVALTSLPHQITVINGGTSVVDNGSLSAATSPGMVALLRGTPKRSSLKKKRPDSQSGEGAIIENPNFDDPNRPSGKRVRIQTDATDV</sequence>
<feature type="region of interest" description="Disordered" evidence="1">
    <location>
        <begin position="222"/>
        <end position="302"/>
    </location>
</feature>
<keyword evidence="2" id="KW-0472">Membrane</keyword>
<organism evidence="3">
    <name type="scientific">Cyprideis torosa</name>
    <dbReference type="NCBI Taxonomy" id="163714"/>
    <lineage>
        <taxon>Eukaryota</taxon>
        <taxon>Metazoa</taxon>
        <taxon>Ecdysozoa</taxon>
        <taxon>Arthropoda</taxon>
        <taxon>Crustacea</taxon>
        <taxon>Oligostraca</taxon>
        <taxon>Ostracoda</taxon>
        <taxon>Podocopa</taxon>
        <taxon>Podocopida</taxon>
        <taxon>Cytherocopina</taxon>
        <taxon>Cytheroidea</taxon>
        <taxon>Cytherideidae</taxon>
        <taxon>Cyprideis</taxon>
    </lineage>
</organism>
<dbReference type="OrthoDB" id="6420920at2759"/>
<name>A0A7R8WFN8_9CRUS</name>
<feature type="compositionally biased region" description="Basic residues" evidence="1">
    <location>
        <begin position="255"/>
        <end position="264"/>
    </location>
</feature>
<evidence type="ECO:0000256" key="2">
    <source>
        <dbReference type="SAM" id="Phobius"/>
    </source>
</evidence>
<keyword evidence="2" id="KW-1133">Transmembrane helix</keyword>
<feature type="region of interest" description="Disordered" evidence="1">
    <location>
        <begin position="1"/>
        <end position="172"/>
    </location>
</feature>
<feature type="transmembrane region" description="Helical" evidence="2">
    <location>
        <begin position="194"/>
        <end position="215"/>
    </location>
</feature>
<evidence type="ECO:0000313" key="3">
    <source>
        <dbReference type="EMBL" id="CAD7227905.1"/>
    </source>
</evidence>
<accession>A0A7R8WFN8</accession>
<feature type="compositionally biased region" description="Pro residues" evidence="1">
    <location>
        <begin position="151"/>
        <end position="164"/>
    </location>
</feature>
<protein>
    <submittedName>
        <fullName evidence="3">Uncharacterized protein</fullName>
    </submittedName>
</protein>
<feature type="compositionally biased region" description="Basic residues" evidence="1">
    <location>
        <begin position="349"/>
        <end position="359"/>
    </location>
</feature>
<evidence type="ECO:0000256" key="1">
    <source>
        <dbReference type="SAM" id="MobiDB-lite"/>
    </source>
</evidence>
<gene>
    <name evidence="3" type="ORF">CTOB1V02_LOCUS5799</name>
</gene>
<dbReference type="EMBL" id="OB661304">
    <property type="protein sequence ID" value="CAD7227905.1"/>
    <property type="molecule type" value="Genomic_DNA"/>
</dbReference>
<dbReference type="AlphaFoldDB" id="A0A7R8WFN8"/>
<feature type="compositionally biased region" description="Pro residues" evidence="1">
    <location>
        <begin position="98"/>
        <end position="110"/>
    </location>
</feature>
<feature type="compositionally biased region" description="Low complexity" evidence="1">
    <location>
        <begin position="139"/>
        <end position="150"/>
    </location>
</feature>
<feature type="compositionally biased region" description="Pro residues" evidence="1">
    <location>
        <begin position="80"/>
        <end position="89"/>
    </location>
</feature>
<feature type="compositionally biased region" description="Polar residues" evidence="1">
    <location>
        <begin position="236"/>
        <end position="253"/>
    </location>
</feature>
<feature type="region of interest" description="Disordered" evidence="1">
    <location>
        <begin position="349"/>
        <end position="395"/>
    </location>
</feature>
<keyword evidence="2" id="KW-0812">Transmembrane</keyword>